<organism evidence="15 16">
    <name type="scientific">Compostibacillus humi</name>
    <dbReference type="NCBI Taxonomy" id="1245525"/>
    <lineage>
        <taxon>Bacteria</taxon>
        <taxon>Bacillati</taxon>
        <taxon>Bacillota</taxon>
        <taxon>Bacilli</taxon>
        <taxon>Bacillales</taxon>
        <taxon>Bacillaceae</taxon>
        <taxon>Compostibacillus</taxon>
    </lineage>
</organism>
<feature type="binding site" evidence="13">
    <location>
        <position position="331"/>
    </location>
    <ligand>
        <name>S-adenosyl-L-methionine</name>
        <dbReference type="ChEBI" id="CHEBI:59789"/>
    </ligand>
</feature>
<dbReference type="FunFam" id="1.10.940.10:FF:000006">
    <property type="entry name" value="16S rRNA (Cytosine(967)-C(5))-methyltransferase RsmB"/>
    <property type="match status" value="1"/>
</dbReference>
<dbReference type="Pfam" id="PF01189">
    <property type="entry name" value="Methyltr_RsmB-F"/>
    <property type="match status" value="1"/>
</dbReference>
<evidence type="ECO:0000313" key="15">
    <source>
        <dbReference type="EMBL" id="GGH69278.1"/>
    </source>
</evidence>
<dbReference type="GO" id="GO:0008649">
    <property type="term" value="F:rRNA methyltransferase activity"/>
    <property type="evidence" value="ECO:0007669"/>
    <property type="project" value="InterPro"/>
</dbReference>
<evidence type="ECO:0000313" key="16">
    <source>
        <dbReference type="Proteomes" id="UP000602050"/>
    </source>
</evidence>
<dbReference type="EMBL" id="BMEV01000004">
    <property type="protein sequence ID" value="GGH69278.1"/>
    <property type="molecule type" value="Genomic_DNA"/>
</dbReference>
<dbReference type="FunFam" id="3.40.50.150:FF:000022">
    <property type="entry name" value="Ribosomal RNA small subunit methyltransferase B"/>
    <property type="match status" value="1"/>
</dbReference>
<evidence type="ECO:0000256" key="4">
    <source>
        <dbReference type="ARBA" id="ARBA00022490"/>
    </source>
</evidence>
<dbReference type="SUPFAM" id="SSF53335">
    <property type="entry name" value="S-adenosyl-L-methionine-dependent methyltransferases"/>
    <property type="match status" value="1"/>
</dbReference>
<feature type="binding site" evidence="13">
    <location>
        <begin position="261"/>
        <end position="267"/>
    </location>
    <ligand>
        <name>S-adenosyl-L-methionine</name>
        <dbReference type="ChEBI" id="CHEBI:59789"/>
    </ligand>
</feature>
<dbReference type="GO" id="GO:0006355">
    <property type="term" value="P:regulation of DNA-templated transcription"/>
    <property type="evidence" value="ECO:0007669"/>
    <property type="project" value="InterPro"/>
</dbReference>
<feature type="binding site" evidence="13">
    <location>
        <position position="285"/>
    </location>
    <ligand>
        <name>S-adenosyl-L-methionine</name>
        <dbReference type="ChEBI" id="CHEBI:59789"/>
    </ligand>
</feature>
<dbReference type="NCBIfam" id="TIGR00563">
    <property type="entry name" value="rsmB"/>
    <property type="match status" value="1"/>
</dbReference>
<comment type="function">
    <text evidence="1">Specifically methylates the cytosine at position 967 (m5C967) of 16S rRNA.</text>
</comment>
<comment type="catalytic activity">
    <reaction evidence="12">
        <text>cytidine(967) in 16S rRNA + S-adenosyl-L-methionine = 5-methylcytidine(967) in 16S rRNA + S-adenosyl-L-homocysteine + H(+)</text>
        <dbReference type="Rhea" id="RHEA:42748"/>
        <dbReference type="Rhea" id="RHEA-COMP:10219"/>
        <dbReference type="Rhea" id="RHEA-COMP:10220"/>
        <dbReference type="ChEBI" id="CHEBI:15378"/>
        <dbReference type="ChEBI" id="CHEBI:57856"/>
        <dbReference type="ChEBI" id="CHEBI:59789"/>
        <dbReference type="ChEBI" id="CHEBI:74483"/>
        <dbReference type="ChEBI" id="CHEBI:82748"/>
        <dbReference type="EC" id="2.1.1.176"/>
    </reaction>
</comment>
<comment type="caution">
    <text evidence="15">The sequence shown here is derived from an EMBL/GenBank/DDBJ whole genome shotgun (WGS) entry which is preliminary data.</text>
</comment>
<comment type="similarity">
    <text evidence="13">Belongs to the class I-like SAM-binding methyltransferase superfamily. RsmB/NOP family.</text>
</comment>
<dbReference type="RefSeq" id="WP_188390612.1">
    <property type="nucleotide sequence ID" value="NZ_BMEV01000004.1"/>
</dbReference>
<evidence type="ECO:0000256" key="7">
    <source>
        <dbReference type="ARBA" id="ARBA00022679"/>
    </source>
</evidence>
<evidence type="ECO:0000256" key="9">
    <source>
        <dbReference type="ARBA" id="ARBA00022884"/>
    </source>
</evidence>
<protein>
    <recommendedName>
        <fullName evidence="3">16S rRNA (cytosine(967)-C(5))-methyltransferase</fullName>
        <ecNumber evidence="3">2.1.1.176</ecNumber>
    </recommendedName>
    <alternativeName>
        <fullName evidence="10">16S rRNA m5C967 methyltransferase</fullName>
    </alternativeName>
    <alternativeName>
        <fullName evidence="11">rRNA (cytosine-C(5)-)-methyltransferase RsmB</fullName>
    </alternativeName>
</protein>
<evidence type="ECO:0000259" key="14">
    <source>
        <dbReference type="PROSITE" id="PS51686"/>
    </source>
</evidence>
<keyword evidence="6 13" id="KW-0489">Methyltransferase</keyword>
<reference evidence="15" key="1">
    <citation type="journal article" date="2014" name="Int. J. Syst. Evol. Microbiol.">
        <title>Complete genome sequence of Corynebacterium casei LMG S-19264T (=DSM 44701T), isolated from a smear-ripened cheese.</title>
        <authorList>
            <consortium name="US DOE Joint Genome Institute (JGI-PGF)"/>
            <person name="Walter F."/>
            <person name="Albersmeier A."/>
            <person name="Kalinowski J."/>
            <person name="Ruckert C."/>
        </authorList>
    </citation>
    <scope>NUCLEOTIDE SEQUENCE</scope>
    <source>
        <strain evidence="15">CGMCC 1.12360</strain>
    </source>
</reference>
<keyword evidence="16" id="KW-1185">Reference proteome</keyword>
<evidence type="ECO:0000256" key="3">
    <source>
        <dbReference type="ARBA" id="ARBA00012140"/>
    </source>
</evidence>
<gene>
    <name evidence="15" type="ORF">GCM10010978_03100</name>
</gene>
<evidence type="ECO:0000256" key="2">
    <source>
        <dbReference type="ARBA" id="ARBA00004496"/>
    </source>
</evidence>
<keyword evidence="5" id="KW-0698">rRNA processing</keyword>
<dbReference type="Gene3D" id="1.10.940.10">
    <property type="entry name" value="NusB-like"/>
    <property type="match status" value="1"/>
</dbReference>
<proteinExistence type="inferred from homology"/>
<evidence type="ECO:0000256" key="11">
    <source>
        <dbReference type="ARBA" id="ARBA00031088"/>
    </source>
</evidence>
<evidence type="ECO:0000256" key="5">
    <source>
        <dbReference type="ARBA" id="ARBA00022552"/>
    </source>
</evidence>
<keyword evidence="4" id="KW-0963">Cytoplasm</keyword>
<accession>A0A8J3EIB1</accession>
<dbReference type="Gene3D" id="3.40.50.150">
    <property type="entry name" value="Vaccinia Virus protein VP39"/>
    <property type="match status" value="1"/>
</dbReference>
<sequence>MTKLRNNILDILLRIEKDEGYSNLLLNFELEGKTYSEKDRALITEIVYGTLQRKLTLDFFLDPFIQKKKKLDVWVRMLLRMSLYQMIYLDKIPDHAIIHEAVEIAKARGHKGIAGLVNGVLRNVQRKGRDHFVSLFSSITDETERLAIRTSHPYWLVRRWVNAYGFSRAQAMCEANLERKPISVRIQPLRISRDEALETLQQEGLTVRPSPFSEQGIIVEKGNIISSSLFRQNYLTVQDQSSMLVAEMLKPKPDSRVLDACSAPGGKATHIAEKMKNRGRIDAYDLHQKKVKLIEEKAAALELSIIHASKGDARNLKKMYAPESFDYILVDAPCSGLGVIRGKPEIKYKKEERDIERLQEVQLAILDGVSPLLKSNGTIIYSTCTVELKENEEVVKRFLHTHPDYALDASFRDDLPPLLKNAPGLTEYGLQLFPQDYATDGFFLTRLKKV</sequence>
<dbReference type="AlphaFoldDB" id="A0A8J3EIB1"/>
<dbReference type="PANTHER" id="PTHR22807:SF53">
    <property type="entry name" value="RIBOSOMAL RNA SMALL SUBUNIT METHYLTRANSFERASE B-RELATED"/>
    <property type="match status" value="1"/>
</dbReference>
<dbReference type="NCBIfam" id="NF011494">
    <property type="entry name" value="PRK14902.1"/>
    <property type="match status" value="1"/>
</dbReference>
<dbReference type="PRINTS" id="PR02008">
    <property type="entry name" value="RCMTFAMILY"/>
</dbReference>
<dbReference type="InterPro" id="IPR006027">
    <property type="entry name" value="NusB_RsmB_TIM44"/>
</dbReference>
<dbReference type="InterPro" id="IPR054728">
    <property type="entry name" value="RsmB-like_ferredoxin"/>
</dbReference>
<dbReference type="PROSITE" id="PS51686">
    <property type="entry name" value="SAM_MT_RSMB_NOP"/>
    <property type="match status" value="1"/>
</dbReference>
<dbReference type="InterPro" id="IPR035926">
    <property type="entry name" value="NusB-like_sf"/>
</dbReference>
<evidence type="ECO:0000256" key="10">
    <source>
        <dbReference type="ARBA" id="ARBA00030399"/>
    </source>
</evidence>
<dbReference type="InterPro" id="IPR049560">
    <property type="entry name" value="MeTrfase_RsmB-F_NOP2_cat"/>
</dbReference>
<feature type="binding site" evidence="13">
    <location>
        <position position="312"/>
    </location>
    <ligand>
        <name>S-adenosyl-L-methionine</name>
        <dbReference type="ChEBI" id="CHEBI:59789"/>
    </ligand>
</feature>
<comment type="subcellular location">
    <subcellularLocation>
        <location evidence="2">Cytoplasm</location>
    </subcellularLocation>
</comment>
<keyword evidence="7 13" id="KW-0808">Transferase</keyword>
<dbReference type="Pfam" id="PF01029">
    <property type="entry name" value="NusB"/>
    <property type="match status" value="1"/>
</dbReference>
<dbReference type="InterPro" id="IPR029063">
    <property type="entry name" value="SAM-dependent_MTases_sf"/>
</dbReference>
<dbReference type="Proteomes" id="UP000602050">
    <property type="component" value="Unassembled WGS sequence"/>
</dbReference>
<evidence type="ECO:0000256" key="13">
    <source>
        <dbReference type="PROSITE-ProRule" id="PRU01023"/>
    </source>
</evidence>
<dbReference type="Pfam" id="PF22458">
    <property type="entry name" value="RsmF-B_ferredox"/>
    <property type="match status" value="1"/>
</dbReference>
<dbReference type="CDD" id="cd02440">
    <property type="entry name" value="AdoMet_MTases"/>
    <property type="match status" value="1"/>
</dbReference>
<dbReference type="InterPro" id="IPR001678">
    <property type="entry name" value="MeTrfase_RsmB-F_NOP2_dom"/>
</dbReference>
<feature type="active site" description="Nucleophile" evidence="13">
    <location>
        <position position="384"/>
    </location>
</feature>
<dbReference type="PANTHER" id="PTHR22807">
    <property type="entry name" value="NOP2 YEAST -RELATED NOL1/NOP2/FMU SUN DOMAIN-CONTAINING"/>
    <property type="match status" value="1"/>
</dbReference>
<dbReference type="InterPro" id="IPR004573">
    <property type="entry name" value="rRNA_ssu_MeTfrase_B"/>
</dbReference>
<keyword evidence="8 13" id="KW-0949">S-adenosyl-L-methionine</keyword>
<dbReference type="Gene3D" id="3.30.70.1170">
    <property type="entry name" value="Sun protein, domain 3"/>
    <property type="match status" value="1"/>
</dbReference>
<evidence type="ECO:0000256" key="12">
    <source>
        <dbReference type="ARBA" id="ARBA00047283"/>
    </source>
</evidence>
<feature type="domain" description="SAM-dependent MTase RsmB/NOP-type" evidence="14">
    <location>
        <begin position="172"/>
        <end position="450"/>
    </location>
</feature>
<evidence type="ECO:0000256" key="8">
    <source>
        <dbReference type="ARBA" id="ARBA00022691"/>
    </source>
</evidence>
<dbReference type="InterPro" id="IPR023267">
    <property type="entry name" value="RCMT"/>
</dbReference>
<keyword evidence="9 13" id="KW-0694">RNA-binding</keyword>
<name>A0A8J3EIB1_9BACI</name>
<dbReference type="EC" id="2.1.1.176" evidence="3"/>
<evidence type="ECO:0000256" key="1">
    <source>
        <dbReference type="ARBA" id="ARBA00002724"/>
    </source>
</evidence>
<evidence type="ECO:0000256" key="6">
    <source>
        <dbReference type="ARBA" id="ARBA00022603"/>
    </source>
</evidence>
<dbReference type="GO" id="GO:0003723">
    <property type="term" value="F:RNA binding"/>
    <property type="evidence" value="ECO:0007669"/>
    <property type="project" value="UniProtKB-UniRule"/>
</dbReference>
<dbReference type="GO" id="GO:0005737">
    <property type="term" value="C:cytoplasm"/>
    <property type="evidence" value="ECO:0007669"/>
    <property type="project" value="UniProtKB-SubCell"/>
</dbReference>
<reference evidence="15" key="2">
    <citation type="submission" date="2020-09" db="EMBL/GenBank/DDBJ databases">
        <authorList>
            <person name="Sun Q."/>
            <person name="Zhou Y."/>
        </authorList>
    </citation>
    <scope>NUCLEOTIDE SEQUENCE</scope>
    <source>
        <strain evidence="15">CGMCC 1.12360</strain>
    </source>
</reference>
<dbReference type="SUPFAM" id="SSF48013">
    <property type="entry name" value="NusB-like"/>
    <property type="match status" value="1"/>
</dbReference>
<dbReference type="FunFam" id="3.30.70.1170:FF:000003">
    <property type="entry name" value="16S rRNA (Cytosine(967)-C(5))-methyltransferase RsmB"/>
    <property type="match status" value="1"/>
</dbReference>